<keyword evidence="5 6" id="KW-0456">Lyase</keyword>
<feature type="binding site" evidence="6">
    <location>
        <position position="211"/>
    </location>
    <ligand>
        <name>substrate</name>
    </ligand>
</feature>
<keyword evidence="9" id="KW-1185">Reference proteome</keyword>
<name>A0ABM8QTN6_9BACT</name>
<evidence type="ECO:0000256" key="2">
    <source>
        <dbReference type="ARBA" id="ARBA00004861"/>
    </source>
</evidence>
<dbReference type="InterPro" id="IPR001754">
    <property type="entry name" value="OMPdeCOase_dom"/>
</dbReference>
<dbReference type="HAMAP" id="MF_01200_B">
    <property type="entry name" value="OMPdecase_type1_B"/>
    <property type="match status" value="1"/>
</dbReference>
<evidence type="ECO:0000256" key="3">
    <source>
        <dbReference type="ARBA" id="ARBA00022793"/>
    </source>
</evidence>
<keyword evidence="4 6" id="KW-0665">Pyrimidine biosynthesis</keyword>
<feature type="binding site" evidence="6">
    <location>
        <position position="181"/>
    </location>
    <ligand>
        <name>substrate</name>
    </ligand>
</feature>
<comment type="similarity">
    <text evidence="6">Belongs to the OMP decarboxylase family. Type 1 subfamily.</text>
</comment>
<accession>A0ABM8QTN6</accession>
<feature type="domain" description="Orotidine 5'-phosphate decarboxylase" evidence="7">
    <location>
        <begin position="10"/>
        <end position="226"/>
    </location>
</feature>
<feature type="binding site" evidence="6">
    <location>
        <begin position="65"/>
        <end position="74"/>
    </location>
    <ligand>
        <name>substrate</name>
    </ligand>
</feature>
<dbReference type="CDD" id="cd04725">
    <property type="entry name" value="OMP_decarboxylase_like"/>
    <property type="match status" value="1"/>
</dbReference>
<dbReference type="NCBIfam" id="NF001273">
    <property type="entry name" value="PRK00230.1"/>
    <property type="match status" value="1"/>
</dbReference>
<evidence type="ECO:0000256" key="1">
    <source>
        <dbReference type="ARBA" id="ARBA00002356"/>
    </source>
</evidence>
<dbReference type="GO" id="GO:0004590">
    <property type="term" value="F:orotidine-5'-phosphate decarboxylase activity"/>
    <property type="evidence" value="ECO:0007669"/>
    <property type="project" value="UniProtKB-EC"/>
</dbReference>
<comment type="caution">
    <text evidence="6">Lacks conserved residue(s) required for the propagation of feature annotation.</text>
</comment>
<sequence>MNTHIDARDRLIVALDVPSAAEAERLVDRMGDQVRFVKVGLELYTVAGPDIVRILVDRGKRVFLDLKFLDIEETVRRATARVAAMGATFLTVHANRKALLAAVQGRGQSNLKLLAVTVLTNFDGEDLRDMGIQRSVRDLVTARAQLAAQVGCDGVVASGEEPAAIRATVGPGLIIVTPGVRPAGTGTDDHARATTPTQTIAAGADYLVIGRPIRDADDPALATAAILAEMQTAFDRRIG</sequence>
<reference evidence="8 9" key="1">
    <citation type="submission" date="2021-02" db="EMBL/GenBank/DDBJ databases">
        <authorList>
            <person name="Han P."/>
        </authorList>
    </citation>
    <scope>NUCLEOTIDE SEQUENCE [LARGE SCALE GENOMIC DNA]</scope>
    <source>
        <strain evidence="8">Candidatus Nitrospira sp. ZN2</strain>
    </source>
</reference>
<dbReference type="SMART" id="SM00934">
    <property type="entry name" value="OMPdecase"/>
    <property type="match status" value="1"/>
</dbReference>
<dbReference type="InterPro" id="IPR013785">
    <property type="entry name" value="Aldolase_TIM"/>
</dbReference>
<protein>
    <recommendedName>
        <fullName evidence="6">Orotidine 5'-phosphate decarboxylase</fullName>
        <ecNumber evidence="6">4.1.1.23</ecNumber>
    </recommendedName>
    <alternativeName>
        <fullName evidence="6">OMP decarboxylase</fullName>
        <shortName evidence="6">OMPDCase</shortName>
        <shortName evidence="6">OMPdecase</shortName>
    </alternativeName>
</protein>
<dbReference type="Gene3D" id="3.20.20.70">
    <property type="entry name" value="Aldolase class I"/>
    <property type="match status" value="1"/>
</dbReference>
<dbReference type="PANTHER" id="PTHR32119:SF2">
    <property type="entry name" value="OROTIDINE 5'-PHOSPHATE DECARBOXYLASE"/>
    <property type="match status" value="1"/>
</dbReference>
<dbReference type="EC" id="4.1.1.23" evidence="6"/>
<feature type="binding site" evidence="6">
    <location>
        <position position="120"/>
    </location>
    <ligand>
        <name>substrate</name>
    </ligand>
</feature>
<comment type="pathway">
    <text evidence="2 6">Pyrimidine metabolism; UMP biosynthesis via de novo pathway; UMP from orotate: step 2/2.</text>
</comment>
<evidence type="ECO:0000313" key="9">
    <source>
        <dbReference type="Proteomes" id="UP000675880"/>
    </source>
</evidence>
<dbReference type="InterPro" id="IPR014732">
    <property type="entry name" value="OMPdecase"/>
</dbReference>
<dbReference type="NCBIfam" id="TIGR01740">
    <property type="entry name" value="pyrF"/>
    <property type="match status" value="1"/>
</dbReference>
<evidence type="ECO:0000256" key="6">
    <source>
        <dbReference type="HAMAP-Rule" id="MF_01200"/>
    </source>
</evidence>
<evidence type="ECO:0000256" key="4">
    <source>
        <dbReference type="ARBA" id="ARBA00022975"/>
    </source>
</evidence>
<feature type="binding site" evidence="6">
    <location>
        <position position="38"/>
    </location>
    <ligand>
        <name>substrate</name>
    </ligand>
</feature>
<comment type="function">
    <text evidence="1 6">Catalyzes the decarboxylation of orotidine 5'-monophosphate (OMP) to uridine 5'-monophosphate (UMP).</text>
</comment>
<gene>
    <name evidence="6 8" type="primary">pyrF</name>
    <name evidence="8" type="ORF">NSPZN2_11398</name>
</gene>
<dbReference type="InterPro" id="IPR011060">
    <property type="entry name" value="RibuloseP-bd_barrel"/>
</dbReference>
<comment type="caution">
    <text evidence="8">The sequence shown here is derived from an EMBL/GenBank/DDBJ whole genome shotgun (WGS) entry which is preliminary data.</text>
</comment>
<dbReference type="RefSeq" id="WP_213041147.1">
    <property type="nucleotide sequence ID" value="NZ_CAJNBJ010000001.1"/>
</dbReference>
<organism evidence="8 9">
    <name type="scientific">Nitrospira defluvii</name>
    <dbReference type="NCBI Taxonomy" id="330214"/>
    <lineage>
        <taxon>Bacteria</taxon>
        <taxon>Pseudomonadati</taxon>
        <taxon>Nitrospirota</taxon>
        <taxon>Nitrospiria</taxon>
        <taxon>Nitrospirales</taxon>
        <taxon>Nitrospiraceae</taxon>
        <taxon>Nitrospira</taxon>
    </lineage>
</organism>
<dbReference type="Pfam" id="PF00215">
    <property type="entry name" value="OMPdecase"/>
    <property type="match status" value="1"/>
</dbReference>
<dbReference type="Proteomes" id="UP000675880">
    <property type="component" value="Unassembled WGS sequence"/>
</dbReference>
<evidence type="ECO:0000313" key="8">
    <source>
        <dbReference type="EMBL" id="CAE6714846.1"/>
    </source>
</evidence>
<dbReference type="InterPro" id="IPR047596">
    <property type="entry name" value="OMPdecase_bac"/>
</dbReference>
<dbReference type="PANTHER" id="PTHR32119">
    <property type="entry name" value="OROTIDINE 5'-PHOSPHATE DECARBOXYLASE"/>
    <property type="match status" value="1"/>
</dbReference>
<proteinExistence type="inferred from homology"/>
<keyword evidence="3 6" id="KW-0210">Decarboxylase</keyword>
<evidence type="ECO:0000256" key="5">
    <source>
        <dbReference type="ARBA" id="ARBA00023239"/>
    </source>
</evidence>
<evidence type="ECO:0000259" key="7">
    <source>
        <dbReference type="SMART" id="SM00934"/>
    </source>
</evidence>
<feature type="active site" description="Proton donor" evidence="6">
    <location>
        <position position="67"/>
    </location>
</feature>
<dbReference type="EMBL" id="CAJNBJ010000001">
    <property type="protein sequence ID" value="CAE6714846.1"/>
    <property type="molecule type" value="Genomic_DNA"/>
</dbReference>
<dbReference type="SUPFAM" id="SSF51366">
    <property type="entry name" value="Ribulose-phoshate binding barrel"/>
    <property type="match status" value="1"/>
</dbReference>
<comment type="subunit">
    <text evidence="6">Homodimer.</text>
</comment>
<comment type="catalytic activity">
    <reaction evidence="6">
        <text>orotidine 5'-phosphate + H(+) = UMP + CO2</text>
        <dbReference type="Rhea" id="RHEA:11596"/>
        <dbReference type="ChEBI" id="CHEBI:15378"/>
        <dbReference type="ChEBI" id="CHEBI:16526"/>
        <dbReference type="ChEBI" id="CHEBI:57538"/>
        <dbReference type="ChEBI" id="CHEBI:57865"/>
        <dbReference type="EC" id="4.1.1.23"/>
    </reaction>
</comment>
<feature type="binding site" evidence="6">
    <location>
        <position position="16"/>
    </location>
    <ligand>
        <name>substrate</name>
    </ligand>
</feature>
<feature type="binding site" evidence="6">
    <location>
        <position position="210"/>
    </location>
    <ligand>
        <name>substrate</name>
    </ligand>
</feature>